<keyword evidence="2" id="KW-1185">Reference proteome</keyword>
<reference evidence="1 2" key="1">
    <citation type="journal article" date="2018" name="Mol. Biol. Evol.">
        <title>Broad Genomic Sampling Reveals a Smut Pathogenic Ancestry of the Fungal Clade Ustilaginomycotina.</title>
        <authorList>
            <person name="Kijpornyongpan T."/>
            <person name="Mondo S.J."/>
            <person name="Barry K."/>
            <person name="Sandor L."/>
            <person name="Lee J."/>
            <person name="Lipzen A."/>
            <person name="Pangilinan J."/>
            <person name="LaButti K."/>
            <person name="Hainaut M."/>
            <person name="Henrissat B."/>
            <person name="Grigoriev I.V."/>
            <person name="Spatafora J.W."/>
            <person name="Aime M.C."/>
        </authorList>
    </citation>
    <scope>NUCLEOTIDE SEQUENCE [LARGE SCALE GENOMIC DNA]</scope>
    <source>
        <strain evidence="1 2">SA 807</strain>
    </source>
</reference>
<gene>
    <name evidence="1" type="ORF">IE53DRAFT_389823</name>
</gene>
<dbReference type="Proteomes" id="UP000245626">
    <property type="component" value="Unassembled WGS sequence"/>
</dbReference>
<protein>
    <submittedName>
        <fullName evidence="1">Uncharacterized protein</fullName>
    </submittedName>
</protein>
<evidence type="ECO:0000313" key="2">
    <source>
        <dbReference type="Proteomes" id="UP000245626"/>
    </source>
</evidence>
<organism evidence="1 2">
    <name type="scientific">Violaceomyces palustris</name>
    <dbReference type="NCBI Taxonomy" id="1673888"/>
    <lineage>
        <taxon>Eukaryota</taxon>
        <taxon>Fungi</taxon>
        <taxon>Dikarya</taxon>
        <taxon>Basidiomycota</taxon>
        <taxon>Ustilaginomycotina</taxon>
        <taxon>Ustilaginomycetes</taxon>
        <taxon>Violaceomycetales</taxon>
        <taxon>Violaceomycetaceae</taxon>
        <taxon>Violaceomyces</taxon>
    </lineage>
</organism>
<name>A0ACD0NQ92_9BASI</name>
<accession>A0ACD0NQ92</accession>
<evidence type="ECO:0000313" key="1">
    <source>
        <dbReference type="EMBL" id="PWN48003.1"/>
    </source>
</evidence>
<dbReference type="EMBL" id="KZ820287">
    <property type="protein sequence ID" value="PWN48003.1"/>
    <property type="molecule type" value="Genomic_DNA"/>
</dbReference>
<proteinExistence type="predicted"/>
<sequence>MDAQTSTLGGRNPSSPSSPASISTRINQVFRQLTLLGENLLTRYGSLTKKQKILVLLLLSTYTLITLGFLIVGPQEIFHKTAQLALWISSQPLGVPLILALITVLSFPPTVGYGTAITLCGLGWANEKLIDPNDGHVTQRTNLLRAWILASTGCILGSSCSFLFFRYWIVRRGEGGGWVGRMLKDETFVAMGKAVKSRGTKMVILIRFCPFPFAYSNLFFASLHSSVSYRQFLLSTALITPKLFLHVFIGQRMYQLMDRDQRAKMDFWSKLVNAIYIAIGSLVGFLTSWVVWRETRKILDETRDQEPEGGNEDEQEEETEGNLDEDDRDQEILLPTPSNKSDPQRNRLEDLESGKRLLSDYD</sequence>